<gene>
    <name evidence="2" type="ORF">OMAG_002239</name>
</gene>
<evidence type="ECO:0000313" key="2">
    <source>
        <dbReference type="EMBL" id="KJJ83881.1"/>
    </source>
</evidence>
<reference evidence="2 3" key="1">
    <citation type="submission" date="2015-02" db="EMBL/GenBank/DDBJ databases">
        <title>Single-cell genomics of uncultivated deep-branching MTB reveals a conserved set of magnetosome genes.</title>
        <authorList>
            <person name="Kolinko S."/>
            <person name="Richter M."/>
            <person name="Glockner F.O."/>
            <person name="Brachmann A."/>
            <person name="Schuler D."/>
        </authorList>
    </citation>
    <scope>NUCLEOTIDE SEQUENCE [LARGE SCALE GENOMIC DNA]</scope>
    <source>
        <strain evidence="2">SKK-01</strain>
    </source>
</reference>
<dbReference type="GO" id="GO:0016491">
    <property type="term" value="F:oxidoreductase activity"/>
    <property type="evidence" value="ECO:0007669"/>
    <property type="project" value="TreeGrafter"/>
</dbReference>
<dbReference type="Gene3D" id="1.25.10.10">
    <property type="entry name" value="Leucine-rich Repeat Variant"/>
    <property type="match status" value="1"/>
</dbReference>
<feature type="compositionally biased region" description="Basic and acidic residues" evidence="1">
    <location>
        <begin position="912"/>
        <end position="925"/>
    </location>
</feature>
<accession>A0A0F0CQT8</accession>
<dbReference type="EMBL" id="JYNY01000456">
    <property type="protein sequence ID" value="KJJ83881.1"/>
    <property type="molecule type" value="Genomic_DNA"/>
</dbReference>
<sequence length="3489" mass="402634">MIKRKFSRLIKLISVILSLSIFFDGILFASGGNISINPVNEKRDTGEDTVLLKNNSLDKLAIPYSLGKKEKLYSAIKGKEQIIHLQDAHSSLSAQYSLSKILNNLLNNFDINIIFLEGSEGVIDTTAISFFPDEKIKQRTAEYLMSKGLVSAGEFTKIINKKNFLLYGSENSDVYIENVSVFRKIQEKEEELLNILNKIILYFESFRMDFYPAEVLELEHKNFLRESGQLSLSEYWKYIKNIIDVQKIGWKKFENIQIFARAIEIERNINFDKATDERKRLVDAISSRSDKIDLEILIKDTRDFKIGEISESDFHERLLGYCLKYGISERLYENLRSFTEYIKLQESIDIISLFKEFSDLRKEIKDILLLDRALELNILLEKLYSLRDIFQLKINLSSVELNNNTRKINKEEFLRFIRKNRSLNKVQDGLSIFPKDLDKIFSNLQIFLDFYKIAEKRNSILLENTLKTMRKKGEQVSVLITGGFHTTGLKGLFEENNISYLVVTPKWDKKNDADRPYIAILTNKSKVYADELKKNKYLALYSFFSTSEKIINALKDSSAIAPKIEAIAFCFLSAVLDGMDYRLLLNPDGFYRKKIEETVLGNIDLDDENKQELLKFFNNIFDEKNVAVSKDNENNPFKAEIYFNFKGKINAFSARKKEDGEGIIFTPLIYNISSKKFEEIKNISILKKGKKNDSFEYIASAEKYKELIFTSEHIEWVRMKLKDNDFIPSLFKGLTQNRDLKEINNFTDEEILSKLKSKGLEPSVKKENIVEELNEIFRLLSDMLVNHKNNAISDYIKRSQLNFKDYKQTNDKNKLNLALGYVRKACQIDKNNEPAHTWLAELETITQGKTTIKPFAKNFSRKDMSRYTPLIQPIKEEKELPAKEAIVEKPEEKSVEEPSPIKISEEKEFPAKEEIVKKPEEKSVEEPFPIKITEEKEFPAKEAIVEKPEEKSVEEPSPIKISEEKELPAKEAIVEKPEEKSAEEPSPIEISEEKELPAKEAIVEKPEEKSAEEPSPIKISEEKELPAKEEIVKKPEEKSVEEPSPIEISEEKEFPAKEEIVEKPEEKSVEEPSPIEISEKKEPAAKEEPFEKTMNVEDVSEEEIASLIEYAQTTDFKSPTLLSPNQWLNKKLAEKNFVEEIFDIFLSEEDLIDIIDFPAEKILEILINLGFPVYNDEGLNAWNLDIRIKYLQLDLFELLLNQMGKIALDSKFLDSLDVNNLAGIPSSEKEILNISKELGKDEDVYSAVEEKEDAKNLGKVYLEEEDTRDLGKVYLDEEEEKEVLDESIQFGASKSFKQKINEFLKEKLVWIIIIISILFNIYFLTKPSIEKFYKKSEITIPSKSIHPIKESNIMALDKAYTDYAAIISDIEKLYPEIAVKINSLNKEDSGKLLSIFRTAELGEMGMINKLLAVKRLGDLKIETAFKDIFPLIFSDDINSKIVALRAISNFDFKEDDSFYGEKNNIIFNIARVARDEKENLTARVLAIHILSKTGETYSLRELSTIIYMATSHEIKIAAIESLNLFDEKLIIKEILGILFSELSSLKWQFQYPYEYDLTIKIRKVIELLFLKIAGKEPDAFLKKIDEQIKEELHTKNFDNIQYSYLPILRELLNKKIISEKLYADTISSINILQSVSINQKDYPLLNKNYDDFINSLKQSNNDNYEKIQKIGSNNPYGLIKILLFDEDIVNRIFAVDFIGKHDEPFFIEQFLWECLKSNDSRLQITGLEALSLKIGKIIFLGNDDPLFQQLRALVSGPSVNWMVRSYAIKVLSQIKYNISAEKIIKVFHILADSKNTINKPKNEKEENIARETLFSAFINLGYHGKSYAFDLFEQEINSGILGIDPTLSLICKNLDKDRYDNIINKIRDVSRIGDKKIYSVYEKYFVPNSNWADINTLIHDLEQYTFDPVDPKDNYISLLEFNRIKKSFESPVADEKFYPLLNDPNVHIRANAAKILGLMKDPDSINALKSATNDTDENVRVLVAWALGQFDPKSLSSTQETTRVDAILKLADKKEKNPYVIYLAARALGTSQDTRVIPTLKDLLALDNNIIKLGAIAGSYISESPLLFQSLLEIAEKEPFIPGSLTYFRLMDNGPVWEALKNTLFVICVKNPNSREITQILTEKIHTALLAKQTNKIAFIYMPLLKEVSPLTSKEYFLENILSNIQEILNDFLFIIFAPFSAYFLFKKIRLTPYDAQKKGLWEKITFLDLNRVTEDIKKTKISAIETKLTALPSLLRSGERREKILLDSIEQRLSLWRKYLEESPAIKTIPIEEISFIFNIISHFFALSLCYLEIKPSDTSFQAMIYEKMLALLKIMSNNLLKQYTILEKQRGNAEHLKTLQSFILITLQYCEYFIEARAILDCIVDIDVHYKYRKAIVTYGKFAGQFIQSIVSKVYIWLFGFEKLRRISKERLTSHLEKIYSFGNNILFTAYPGKTTKSAKSDVENYFKKFETTKKGQAEEKKIELNTNDIRRLGIEPYWDVRRGWSRHLGFILTGIGIILTIYGEWHTLITNLISYKGLWAVFKLCVWSILGLRLGLAMSRSAIDTGLKEEFKLYTNRKNELKNFFSSINNILKLNFFSEEEIKHNLFMEFIKNEEESYKEAITNSALDIVFIMIGRDTARKEIFQNILNNNKDLNKNIFYIFLPNARREINSTKGYTYYGAVCIEELENIKKGLSKILIEKRFIILNTDNNIDMRITKKFISLDNYKKLEVELPDNYKELSEKLYKLLNEATYRKGSFFGALKAYKYINPDENIKLLLKHLIQDEDTLKLNPFLKELIKPEITNYSRLSEDDIILDNIPSVKKIGDRKVQDLRIGIIFAGGPSLEKMTMPIEGFNGHFINMTAFELAIKDSLIGASYAYKNNKRSGIWHVYADSIRFNGGHAPSGKGINFGATWVSPEFREKEDLGILIPDERKNVYLFFEKRGKRTLPSILSDKRVLNNSFFANPLDNRTCLQLPVYNGFWGMSPIDNALCDMIKGADTVIKNAQHKVAINALETYMPQFLFSSFFLVPLTILAQEKKDLKLGPYMGFIIGELQNRLEKDYSKELPDMSKEITQMQSFLIYLFDVYREYFNKLPKNFACSISLPAPWAGYFYKGCISDFKKFFIKEHGLKFNTPIYNKKIRVLIGIPDKNLNYITKQEISIMAEKFKKFCEILWLHSNDVEKNTKLLEQESKNMGTELSGILDFQGISSSAIKAKIEAFIEFLHAQAFKNKLDKDIADTPDKNISELRQELHVIMNNLFDLKKIDIEKMLARLDLPGLSAFANDNSVLGMADIIENSDNNITKNNVIAISDFMLQADPSLPAKIAIKQSSGIENKSKDVLIVLNPKVTRNNLTEYLKSLNASTVFDNVILYENLKKSNNDSHINSDNIVQAVHASITKIYNSNYDIILAGGEKHFIKVMDIVKQILEGVDIFNNNLYINMLENILKESRYDYEDGLSQILTKEGKLKNDTLARIKEKRTIKEEQKEYKKYIETHWKKMRDIIIHL</sequence>
<organism evidence="2 3">
    <name type="scientific">Candidatus Omnitrophus magneticus</name>
    <dbReference type="NCBI Taxonomy" id="1609969"/>
    <lineage>
        <taxon>Bacteria</taxon>
        <taxon>Pseudomonadati</taxon>
        <taxon>Candidatus Omnitrophota</taxon>
        <taxon>Candidatus Omnitrophus</taxon>
    </lineage>
</organism>
<dbReference type="Proteomes" id="UP000033428">
    <property type="component" value="Unassembled WGS sequence"/>
</dbReference>
<feature type="compositionally biased region" description="Basic and acidic residues" evidence="1">
    <location>
        <begin position="961"/>
        <end position="983"/>
    </location>
</feature>
<feature type="compositionally biased region" description="Basic and acidic residues" evidence="1">
    <location>
        <begin position="1019"/>
        <end position="1041"/>
    </location>
</feature>
<dbReference type="InterPro" id="IPR011989">
    <property type="entry name" value="ARM-like"/>
</dbReference>
<dbReference type="SMART" id="SM00567">
    <property type="entry name" value="EZ_HEAT"/>
    <property type="match status" value="4"/>
</dbReference>
<dbReference type="SUPFAM" id="SSF48371">
    <property type="entry name" value="ARM repeat"/>
    <property type="match status" value="3"/>
</dbReference>
<dbReference type="PANTHER" id="PTHR12697">
    <property type="entry name" value="PBS LYASE HEAT-LIKE PROTEIN"/>
    <property type="match status" value="1"/>
</dbReference>
<keyword evidence="3" id="KW-1185">Reference proteome</keyword>
<feature type="compositionally biased region" description="Basic and acidic residues" evidence="1">
    <location>
        <begin position="1077"/>
        <end position="1095"/>
    </location>
</feature>
<dbReference type="PATRIC" id="fig|1609969.3.peg.2392"/>
<feature type="region of interest" description="Disordered" evidence="1">
    <location>
        <begin position="912"/>
        <end position="1096"/>
    </location>
</feature>
<dbReference type="Pfam" id="PF13646">
    <property type="entry name" value="HEAT_2"/>
    <property type="match status" value="1"/>
</dbReference>
<feature type="compositionally biased region" description="Basic and acidic residues" evidence="1">
    <location>
        <begin position="991"/>
        <end position="1012"/>
    </location>
</feature>
<evidence type="ECO:0000256" key="1">
    <source>
        <dbReference type="SAM" id="MobiDB-lite"/>
    </source>
</evidence>
<protein>
    <submittedName>
        <fullName evidence="2">Uncharacterized protein</fullName>
    </submittedName>
</protein>
<feature type="compositionally biased region" description="Basic and acidic residues" evidence="1">
    <location>
        <begin position="932"/>
        <end position="954"/>
    </location>
</feature>
<dbReference type="PANTHER" id="PTHR12697:SF5">
    <property type="entry name" value="DEOXYHYPUSINE HYDROXYLASE"/>
    <property type="match status" value="1"/>
</dbReference>
<comment type="caution">
    <text evidence="2">The sequence shown here is derived from an EMBL/GenBank/DDBJ whole genome shotgun (WGS) entry which is preliminary data.</text>
</comment>
<dbReference type="InterPro" id="IPR004155">
    <property type="entry name" value="PBS_lyase_HEAT"/>
</dbReference>
<dbReference type="InterPro" id="IPR016024">
    <property type="entry name" value="ARM-type_fold"/>
</dbReference>
<evidence type="ECO:0000313" key="3">
    <source>
        <dbReference type="Proteomes" id="UP000033428"/>
    </source>
</evidence>
<feature type="compositionally biased region" description="Basic and acidic residues" evidence="1">
    <location>
        <begin position="1049"/>
        <end position="1070"/>
    </location>
</feature>
<name>A0A0F0CQT8_9BACT</name>
<proteinExistence type="predicted"/>